<feature type="domain" description="Rhodopsin" evidence="8">
    <location>
        <begin position="31"/>
        <end position="279"/>
    </location>
</feature>
<feature type="transmembrane region" description="Helical" evidence="7">
    <location>
        <begin position="213"/>
        <end position="231"/>
    </location>
</feature>
<dbReference type="PANTHER" id="PTHR33048">
    <property type="entry name" value="PTH11-LIKE INTEGRAL MEMBRANE PROTEIN (AFU_ORTHOLOGUE AFUA_5G11245)"/>
    <property type="match status" value="1"/>
</dbReference>
<evidence type="ECO:0000256" key="5">
    <source>
        <dbReference type="ARBA" id="ARBA00038359"/>
    </source>
</evidence>
<feature type="transmembrane region" description="Helical" evidence="7">
    <location>
        <begin position="181"/>
        <end position="201"/>
    </location>
</feature>
<feature type="transmembrane region" description="Helical" evidence="7">
    <location>
        <begin position="46"/>
        <end position="73"/>
    </location>
</feature>
<feature type="region of interest" description="Disordered" evidence="6">
    <location>
        <begin position="292"/>
        <end position="321"/>
    </location>
</feature>
<dbReference type="EMBL" id="KZ678592">
    <property type="protein sequence ID" value="PSR78788.1"/>
    <property type="molecule type" value="Genomic_DNA"/>
</dbReference>
<dbReference type="InterPro" id="IPR049326">
    <property type="entry name" value="Rhodopsin_dom_fungi"/>
</dbReference>
<comment type="subcellular location">
    <subcellularLocation>
        <location evidence="1">Membrane</location>
        <topology evidence="1">Multi-pass membrane protein</topology>
    </subcellularLocation>
</comment>
<dbReference type="Proteomes" id="UP000241462">
    <property type="component" value="Unassembled WGS sequence"/>
</dbReference>
<reference evidence="9 10" key="1">
    <citation type="journal article" date="2018" name="Mycol. Prog.">
        <title>Coniella lustricola, a new species from submerged detritus.</title>
        <authorList>
            <person name="Raudabaugh D.B."/>
            <person name="Iturriaga T."/>
            <person name="Carver A."/>
            <person name="Mondo S."/>
            <person name="Pangilinan J."/>
            <person name="Lipzen A."/>
            <person name="He G."/>
            <person name="Amirebrahimi M."/>
            <person name="Grigoriev I.V."/>
            <person name="Miller A.N."/>
        </authorList>
    </citation>
    <scope>NUCLEOTIDE SEQUENCE [LARGE SCALE GENOMIC DNA]</scope>
    <source>
        <strain evidence="9 10">B22-T-1</strain>
    </source>
</reference>
<evidence type="ECO:0000256" key="7">
    <source>
        <dbReference type="SAM" id="Phobius"/>
    </source>
</evidence>
<evidence type="ECO:0000256" key="1">
    <source>
        <dbReference type="ARBA" id="ARBA00004141"/>
    </source>
</evidence>
<feature type="transmembrane region" description="Helical" evidence="7">
    <location>
        <begin position="12"/>
        <end position="34"/>
    </location>
</feature>
<dbReference type="OrthoDB" id="5429740at2759"/>
<proteinExistence type="inferred from homology"/>
<feature type="compositionally biased region" description="Low complexity" evidence="6">
    <location>
        <begin position="297"/>
        <end position="310"/>
    </location>
</feature>
<gene>
    <name evidence="9" type="ORF">BD289DRAFT_376248</name>
</gene>
<evidence type="ECO:0000313" key="10">
    <source>
        <dbReference type="Proteomes" id="UP000241462"/>
    </source>
</evidence>
<evidence type="ECO:0000259" key="8">
    <source>
        <dbReference type="Pfam" id="PF20684"/>
    </source>
</evidence>
<evidence type="ECO:0000256" key="4">
    <source>
        <dbReference type="ARBA" id="ARBA00023136"/>
    </source>
</evidence>
<evidence type="ECO:0000256" key="2">
    <source>
        <dbReference type="ARBA" id="ARBA00022692"/>
    </source>
</evidence>
<evidence type="ECO:0000256" key="3">
    <source>
        <dbReference type="ARBA" id="ARBA00022989"/>
    </source>
</evidence>
<name>A0A2T2ZX30_9PEZI</name>
<feature type="transmembrane region" description="Helical" evidence="7">
    <location>
        <begin position="128"/>
        <end position="147"/>
    </location>
</feature>
<accession>A0A2T2ZX30</accession>
<dbReference type="PANTHER" id="PTHR33048:SF155">
    <property type="entry name" value="INTEGRAL MEMBRANE PROTEIN"/>
    <property type="match status" value="1"/>
</dbReference>
<comment type="similarity">
    <text evidence="5">Belongs to the SAT4 family.</text>
</comment>
<dbReference type="InParanoid" id="A0A2T2ZX30"/>
<feature type="transmembrane region" description="Helical" evidence="7">
    <location>
        <begin position="251"/>
        <end position="274"/>
    </location>
</feature>
<dbReference type="Pfam" id="PF20684">
    <property type="entry name" value="Fung_rhodopsin"/>
    <property type="match status" value="1"/>
</dbReference>
<keyword evidence="4 7" id="KW-0472">Membrane</keyword>
<organism evidence="9 10">
    <name type="scientific">Coniella lustricola</name>
    <dbReference type="NCBI Taxonomy" id="2025994"/>
    <lineage>
        <taxon>Eukaryota</taxon>
        <taxon>Fungi</taxon>
        <taxon>Dikarya</taxon>
        <taxon>Ascomycota</taxon>
        <taxon>Pezizomycotina</taxon>
        <taxon>Sordariomycetes</taxon>
        <taxon>Sordariomycetidae</taxon>
        <taxon>Diaporthales</taxon>
        <taxon>Schizoparmaceae</taxon>
        <taxon>Coniella</taxon>
    </lineage>
</organism>
<evidence type="ECO:0000256" key="6">
    <source>
        <dbReference type="SAM" id="MobiDB-lite"/>
    </source>
</evidence>
<feature type="transmembrane region" description="Helical" evidence="7">
    <location>
        <begin position="93"/>
        <end position="116"/>
    </location>
</feature>
<keyword evidence="10" id="KW-1185">Reference proteome</keyword>
<evidence type="ECO:0000313" key="9">
    <source>
        <dbReference type="EMBL" id="PSR78788.1"/>
    </source>
</evidence>
<keyword evidence="3 7" id="KW-1133">Transmembrane helix</keyword>
<dbReference type="GO" id="GO:0016020">
    <property type="term" value="C:membrane"/>
    <property type="evidence" value="ECO:0007669"/>
    <property type="project" value="UniProtKB-SubCell"/>
</dbReference>
<dbReference type="InterPro" id="IPR052337">
    <property type="entry name" value="SAT4-like"/>
</dbReference>
<keyword evidence="2 7" id="KW-0812">Transmembrane</keyword>
<protein>
    <recommendedName>
        <fullName evidence="8">Rhodopsin domain-containing protein</fullName>
    </recommendedName>
</protein>
<dbReference type="AlphaFoldDB" id="A0A2T2ZX30"/>
<sequence>MTIWSSDNLGSLSQKICWALFGTTAITVGLRIYCRLQYSPRHGGGLFIDDLATVGCLLALLVFCVLLSVAVSFGSGQHYDTLSTSGRIDALKWNTILTAATPWICTLPKFAIIMTLSRILTYGKKTTMMLWGLAISCQVFVAILSIWDFAQCQPVAAQWDSSILAGGGHCASPSIYLALSWATYSYSTALDIFFALFPVPFVMRLKIPLKTRIGVAISLSISLVGFAISIYKFTILDRVGDYFATDPSFPMVYLCMTHAAEGSFLIMSTSLATLRPLYRGLRKHVVSRGLLDSTPLSDQSGSGSSGAGQSRTGDSAGLPRHWTMASSRAPASSICWTNFEEEDVEAQLAVAVPVVVLTPANDEERLIQPVPTSKFNKKHKHQASKECLEVNIADENAAKRRTV</sequence>